<reference evidence="10 11" key="1">
    <citation type="submission" date="2024-09" db="EMBL/GenBank/DDBJ databases">
        <title>A chromosome-level genome assembly of Gray's grenadier anchovy, Coilia grayii.</title>
        <authorList>
            <person name="Fu Z."/>
        </authorList>
    </citation>
    <scope>NUCLEOTIDE SEQUENCE [LARGE SCALE GENOMIC DNA]</scope>
    <source>
        <strain evidence="10">G4</strain>
        <tissue evidence="10">Muscle</tissue>
    </source>
</reference>
<evidence type="ECO:0008006" key="12">
    <source>
        <dbReference type="Google" id="ProtNLM"/>
    </source>
</evidence>
<feature type="transmembrane region" description="Helical" evidence="9">
    <location>
        <begin position="48"/>
        <end position="69"/>
    </location>
</feature>
<sequence>MDKFKVVMNLVQKRQTSLGFGLIPLLTAGAEHVFSTFAFRCPCSEWSFLYATVSLLVPAAALLLLGYMLSNKTWKLFTGLCLRRSNFFGFKFICGCLGVFLQLTSTAMIAPVSWIAIALLNGVYFECMVTGLNVTGRYLCRERSESCRVELHKLPCDKTSIPSAEREAVLTTIRAQSQVLGWLLIASIMLFSLLLTCVARCRSPVSYLQLKFWREYAREENNFFDSYASLHAKKLAERNIQSFFEMTTPESEPTPPRYAWEKISSFYKFKTMDKYYSTVHKYVETCKNPQNPVRILSTKSADISNPAALAFVDEGTMML</sequence>
<evidence type="ECO:0000256" key="3">
    <source>
        <dbReference type="ARBA" id="ARBA00022448"/>
    </source>
</evidence>
<feature type="transmembrane region" description="Helical" evidence="9">
    <location>
        <begin position="90"/>
        <end position="120"/>
    </location>
</feature>
<evidence type="ECO:0000313" key="10">
    <source>
        <dbReference type="EMBL" id="KAL2084838.1"/>
    </source>
</evidence>
<keyword evidence="5 9" id="KW-1133">Transmembrane helix</keyword>
<comment type="similarity">
    <text evidence="2">Belongs to the CALHM family.</text>
</comment>
<dbReference type="AlphaFoldDB" id="A0ABD1JCF7"/>
<accession>A0ABD1JCF7</accession>
<dbReference type="GO" id="GO:1904669">
    <property type="term" value="P:ATP export"/>
    <property type="evidence" value="ECO:0007669"/>
    <property type="project" value="UniProtKB-ARBA"/>
</dbReference>
<keyword evidence="6" id="KW-0406">Ion transport</keyword>
<dbReference type="PANTHER" id="PTHR32261:SF4">
    <property type="entry name" value="CALCIUM HOMEOSTASIS MODULATOR PROTEIN 6"/>
    <property type="match status" value="1"/>
</dbReference>
<name>A0ABD1JCF7_9TELE</name>
<dbReference type="InterPro" id="IPR029569">
    <property type="entry name" value="CALHM"/>
</dbReference>
<evidence type="ECO:0000256" key="6">
    <source>
        <dbReference type="ARBA" id="ARBA00023065"/>
    </source>
</evidence>
<keyword evidence="8" id="KW-0407">Ion channel</keyword>
<evidence type="ECO:0000256" key="5">
    <source>
        <dbReference type="ARBA" id="ARBA00022989"/>
    </source>
</evidence>
<keyword evidence="7 9" id="KW-0472">Membrane</keyword>
<proteinExistence type="inferred from homology"/>
<organism evidence="10 11">
    <name type="scientific">Coilia grayii</name>
    <name type="common">Gray's grenadier anchovy</name>
    <dbReference type="NCBI Taxonomy" id="363190"/>
    <lineage>
        <taxon>Eukaryota</taxon>
        <taxon>Metazoa</taxon>
        <taxon>Chordata</taxon>
        <taxon>Craniata</taxon>
        <taxon>Vertebrata</taxon>
        <taxon>Euteleostomi</taxon>
        <taxon>Actinopterygii</taxon>
        <taxon>Neopterygii</taxon>
        <taxon>Teleostei</taxon>
        <taxon>Clupei</taxon>
        <taxon>Clupeiformes</taxon>
        <taxon>Clupeoidei</taxon>
        <taxon>Engraulidae</taxon>
        <taxon>Coilinae</taxon>
        <taxon>Coilia</taxon>
    </lineage>
</organism>
<dbReference type="EMBL" id="JBHFQA010000017">
    <property type="protein sequence ID" value="KAL2084838.1"/>
    <property type="molecule type" value="Genomic_DNA"/>
</dbReference>
<comment type="caution">
    <text evidence="10">The sequence shown here is derived from an EMBL/GenBank/DDBJ whole genome shotgun (WGS) entry which is preliminary data.</text>
</comment>
<dbReference type="GO" id="GO:0016020">
    <property type="term" value="C:membrane"/>
    <property type="evidence" value="ECO:0007669"/>
    <property type="project" value="UniProtKB-SubCell"/>
</dbReference>
<dbReference type="GO" id="GO:0034220">
    <property type="term" value="P:monoatomic ion transmembrane transport"/>
    <property type="evidence" value="ECO:0007669"/>
    <property type="project" value="UniProtKB-KW"/>
</dbReference>
<feature type="transmembrane region" description="Helical" evidence="9">
    <location>
        <begin position="179"/>
        <end position="201"/>
    </location>
</feature>
<evidence type="ECO:0000256" key="8">
    <source>
        <dbReference type="ARBA" id="ARBA00023303"/>
    </source>
</evidence>
<keyword evidence="4 9" id="KW-0812">Transmembrane</keyword>
<protein>
    <recommendedName>
        <fullName evidence="12">Calcium homeostasis modulator protein 6</fullName>
    </recommendedName>
</protein>
<dbReference type="Pfam" id="PF14798">
    <property type="entry name" value="Ca_hom_mod"/>
    <property type="match status" value="1"/>
</dbReference>
<dbReference type="PANTHER" id="PTHR32261">
    <property type="entry name" value="CALCIUM HOMEOSTASIS MODULATOR PROTEIN"/>
    <property type="match status" value="1"/>
</dbReference>
<evidence type="ECO:0000256" key="4">
    <source>
        <dbReference type="ARBA" id="ARBA00022692"/>
    </source>
</evidence>
<keyword evidence="3" id="KW-0813">Transport</keyword>
<gene>
    <name evidence="10" type="ORF">ACEWY4_020356</name>
</gene>
<evidence type="ECO:0000256" key="1">
    <source>
        <dbReference type="ARBA" id="ARBA00004141"/>
    </source>
</evidence>
<evidence type="ECO:0000313" key="11">
    <source>
        <dbReference type="Proteomes" id="UP001591681"/>
    </source>
</evidence>
<dbReference type="Proteomes" id="UP001591681">
    <property type="component" value="Unassembled WGS sequence"/>
</dbReference>
<evidence type="ECO:0000256" key="2">
    <source>
        <dbReference type="ARBA" id="ARBA00008497"/>
    </source>
</evidence>
<keyword evidence="11" id="KW-1185">Reference proteome</keyword>
<evidence type="ECO:0000256" key="7">
    <source>
        <dbReference type="ARBA" id="ARBA00023136"/>
    </source>
</evidence>
<comment type="subcellular location">
    <subcellularLocation>
        <location evidence="1">Membrane</location>
        <topology evidence="1">Multi-pass membrane protein</topology>
    </subcellularLocation>
</comment>
<evidence type="ECO:0000256" key="9">
    <source>
        <dbReference type="SAM" id="Phobius"/>
    </source>
</evidence>